<comment type="similarity">
    <text evidence="3">In the C-terminal section; belongs to the transferase hexapeptide repeat family.</text>
</comment>
<keyword evidence="6" id="KW-0963">Cytoplasm</keyword>
<organism evidence="16">
    <name type="scientific">bioreactor metagenome</name>
    <dbReference type="NCBI Taxonomy" id="1076179"/>
    <lineage>
        <taxon>unclassified sequences</taxon>
        <taxon>metagenomes</taxon>
        <taxon>ecological metagenomes</taxon>
    </lineage>
</organism>
<evidence type="ECO:0000256" key="10">
    <source>
        <dbReference type="ARBA" id="ARBA00022842"/>
    </source>
</evidence>
<name>A0A645D9R2_9ZZZZ</name>
<keyword evidence="13" id="KW-0012">Acyltransferase</keyword>
<dbReference type="Gene3D" id="2.160.10.10">
    <property type="entry name" value="Hexapeptide repeat proteins"/>
    <property type="match status" value="1"/>
</dbReference>
<evidence type="ECO:0000256" key="13">
    <source>
        <dbReference type="ARBA" id="ARBA00023315"/>
    </source>
</evidence>
<sequence>MLSGVSIEDPDATYISPDVTIGPDTIIHPNSIILGNTEIGHSNTIGPNIYLQDSKIGNNNNIVFSHIVNTTIKDNSVIGPFARLRDGTVVEGDARIGNFVEMKNAHLEKGVKSAHLSYIGDTHVGEKTNIGCGSVTANYDGYNKFHTEIGKNCFIGSGTILIAPITVEDNGFTAAGSTITKDVHVDELAIERSEQVNIPHGASRVLAKAKAKKDGAK</sequence>
<comment type="subcellular location">
    <subcellularLocation>
        <location evidence="2">Cytoplasm</location>
    </subcellularLocation>
</comment>
<dbReference type="GO" id="GO:0071555">
    <property type="term" value="P:cell wall organization"/>
    <property type="evidence" value="ECO:0007669"/>
    <property type="project" value="UniProtKB-KW"/>
</dbReference>
<evidence type="ECO:0000256" key="12">
    <source>
        <dbReference type="ARBA" id="ARBA00022984"/>
    </source>
</evidence>
<gene>
    <name evidence="16" type="primary">glmU_37</name>
    <name evidence="16" type="ORF">SDC9_132870</name>
</gene>
<evidence type="ECO:0000256" key="6">
    <source>
        <dbReference type="ARBA" id="ARBA00022490"/>
    </source>
</evidence>
<dbReference type="GO" id="GO:0005737">
    <property type="term" value="C:cytoplasm"/>
    <property type="evidence" value="ECO:0007669"/>
    <property type="project" value="UniProtKB-SubCell"/>
</dbReference>
<dbReference type="Pfam" id="PF00132">
    <property type="entry name" value="Hexapep"/>
    <property type="match status" value="2"/>
</dbReference>
<evidence type="ECO:0000256" key="15">
    <source>
        <dbReference type="ARBA" id="ARBA00048493"/>
    </source>
</evidence>
<keyword evidence="10" id="KW-0460">Magnesium</keyword>
<dbReference type="SUPFAM" id="SSF51161">
    <property type="entry name" value="Trimeric LpxA-like enzymes"/>
    <property type="match status" value="1"/>
</dbReference>
<evidence type="ECO:0000256" key="2">
    <source>
        <dbReference type="ARBA" id="ARBA00004496"/>
    </source>
</evidence>
<comment type="similarity">
    <text evidence="4">In the N-terminal section; belongs to the N-acetylglucosamine-1-phosphate uridyltransferase family.</text>
</comment>
<proteinExistence type="inferred from homology"/>
<dbReference type="CDD" id="cd03353">
    <property type="entry name" value="LbH_GlmU_C"/>
    <property type="match status" value="1"/>
</dbReference>
<dbReference type="GO" id="GO:0003977">
    <property type="term" value="F:UDP-N-acetylglucosamine diphosphorylase activity"/>
    <property type="evidence" value="ECO:0007669"/>
    <property type="project" value="UniProtKB-EC"/>
</dbReference>
<evidence type="ECO:0000256" key="8">
    <source>
        <dbReference type="ARBA" id="ARBA00022695"/>
    </source>
</evidence>
<dbReference type="PANTHER" id="PTHR43584">
    <property type="entry name" value="NUCLEOTIDYL TRANSFERASE"/>
    <property type="match status" value="1"/>
</dbReference>
<dbReference type="GO" id="GO:0008360">
    <property type="term" value="P:regulation of cell shape"/>
    <property type="evidence" value="ECO:0007669"/>
    <property type="project" value="UniProtKB-KW"/>
</dbReference>
<protein>
    <recommendedName>
        <fullName evidence="5">UDP-N-acetylglucosamine diphosphorylase</fullName>
        <ecNumber evidence="5">2.7.7.23</ecNumber>
    </recommendedName>
</protein>
<dbReference type="AlphaFoldDB" id="A0A645D9R2"/>
<dbReference type="GO" id="GO:0046872">
    <property type="term" value="F:metal ion binding"/>
    <property type="evidence" value="ECO:0007669"/>
    <property type="project" value="UniProtKB-KW"/>
</dbReference>
<keyword evidence="12" id="KW-0573">Peptidoglycan synthesis</keyword>
<dbReference type="GO" id="GO:0019134">
    <property type="term" value="F:glucosamine-1-phosphate N-acetyltransferase activity"/>
    <property type="evidence" value="ECO:0007669"/>
    <property type="project" value="InterPro"/>
</dbReference>
<dbReference type="EC" id="2.7.7.23" evidence="5"/>
<keyword evidence="8" id="KW-0548">Nucleotidyltransferase</keyword>
<dbReference type="EMBL" id="VSSQ01033998">
    <property type="protein sequence ID" value="MPM85788.1"/>
    <property type="molecule type" value="Genomic_DNA"/>
</dbReference>
<dbReference type="InterPro" id="IPR011004">
    <property type="entry name" value="Trimer_LpxA-like_sf"/>
</dbReference>
<evidence type="ECO:0000256" key="1">
    <source>
        <dbReference type="ARBA" id="ARBA00001946"/>
    </source>
</evidence>
<comment type="cofactor">
    <cofactor evidence="1">
        <name>Mg(2+)</name>
        <dbReference type="ChEBI" id="CHEBI:18420"/>
    </cofactor>
</comment>
<dbReference type="InterPro" id="IPR001451">
    <property type="entry name" value="Hexapep"/>
</dbReference>
<evidence type="ECO:0000256" key="5">
    <source>
        <dbReference type="ARBA" id="ARBA00012457"/>
    </source>
</evidence>
<evidence type="ECO:0000256" key="7">
    <source>
        <dbReference type="ARBA" id="ARBA00022679"/>
    </source>
</evidence>
<accession>A0A645D9R2</accession>
<dbReference type="InterPro" id="IPR050065">
    <property type="entry name" value="GlmU-like"/>
</dbReference>
<evidence type="ECO:0000256" key="11">
    <source>
        <dbReference type="ARBA" id="ARBA00022960"/>
    </source>
</evidence>
<evidence type="ECO:0000256" key="3">
    <source>
        <dbReference type="ARBA" id="ARBA00007707"/>
    </source>
</evidence>
<dbReference type="GO" id="GO:0009252">
    <property type="term" value="P:peptidoglycan biosynthetic process"/>
    <property type="evidence" value="ECO:0007669"/>
    <property type="project" value="UniProtKB-KW"/>
</dbReference>
<dbReference type="PANTHER" id="PTHR43584:SF3">
    <property type="entry name" value="BIFUNCTIONAL PROTEIN GLMU"/>
    <property type="match status" value="1"/>
</dbReference>
<keyword evidence="14" id="KW-0961">Cell wall biogenesis/degradation</keyword>
<evidence type="ECO:0000256" key="4">
    <source>
        <dbReference type="ARBA" id="ARBA00007947"/>
    </source>
</evidence>
<dbReference type="GO" id="GO:0006048">
    <property type="term" value="P:UDP-N-acetylglucosamine biosynthetic process"/>
    <property type="evidence" value="ECO:0007669"/>
    <property type="project" value="InterPro"/>
</dbReference>
<evidence type="ECO:0000256" key="14">
    <source>
        <dbReference type="ARBA" id="ARBA00023316"/>
    </source>
</evidence>
<reference evidence="16" key="1">
    <citation type="submission" date="2019-08" db="EMBL/GenBank/DDBJ databases">
        <authorList>
            <person name="Kucharzyk K."/>
            <person name="Murdoch R.W."/>
            <person name="Higgins S."/>
            <person name="Loffler F."/>
        </authorList>
    </citation>
    <scope>NUCLEOTIDE SEQUENCE</scope>
</reference>
<keyword evidence="11" id="KW-0133">Cell shape</keyword>
<keyword evidence="7" id="KW-0808">Transferase</keyword>
<keyword evidence="9" id="KW-0479">Metal-binding</keyword>
<evidence type="ECO:0000313" key="16">
    <source>
        <dbReference type="EMBL" id="MPM85788.1"/>
    </source>
</evidence>
<dbReference type="InterPro" id="IPR038009">
    <property type="entry name" value="GlmU_C_LbH"/>
</dbReference>
<comment type="caution">
    <text evidence="16">The sequence shown here is derived from an EMBL/GenBank/DDBJ whole genome shotgun (WGS) entry which is preliminary data.</text>
</comment>
<comment type="catalytic activity">
    <reaction evidence="15">
        <text>N-acetyl-alpha-D-glucosamine 1-phosphate + UTP + H(+) = UDP-N-acetyl-alpha-D-glucosamine + diphosphate</text>
        <dbReference type="Rhea" id="RHEA:13509"/>
        <dbReference type="ChEBI" id="CHEBI:15378"/>
        <dbReference type="ChEBI" id="CHEBI:33019"/>
        <dbReference type="ChEBI" id="CHEBI:46398"/>
        <dbReference type="ChEBI" id="CHEBI:57705"/>
        <dbReference type="ChEBI" id="CHEBI:57776"/>
        <dbReference type="EC" id="2.7.7.23"/>
    </reaction>
</comment>
<evidence type="ECO:0000256" key="9">
    <source>
        <dbReference type="ARBA" id="ARBA00022723"/>
    </source>
</evidence>